<dbReference type="OrthoDB" id="10660526at2759"/>
<accession>A0A834FW13</accession>
<name>A0A834FW13_RHOSS</name>
<protein>
    <submittedName>
        <fullName evidence="2">Uncharacterized protein</fullName>
    </submittedName>
</protein>
<dbReference type="AlphaFoldDB" id="A0A834FW13"/>
<sequence>MGTSIGRTLIVDRACLHHLVILIVLQFLLPHGKCTVAFAVAWSSPKIKFLKGKSYHWLIEGISLPLSPTAYNLHFRETERVSEDGEGGHNGNGDDNHDGNKDGDEEGKGSGLGLLLCVSFVRHSEKEGDEEKQDLRQVRRRLGLDAFMVTPEFSELRPKTVAVPSRSTHLGDGFEAEEKGCSTISELADIRKEEVLDSKPTSSLDLALDALKSMYIGIECAYSSFIIILTGVYDIGAASTQDPISTILLKNPTCGSRRTHNGGKTCKLMLFLMQGQRQFGIVGLNFLVSPSSNSSPPREDPPTALLQSAIDKVSFF</sequence>
<evidence type="ECO:0000313" key="2">
    <source>
        <dbReference type="EMBL" id="KAF7113413.1"/>
    </source>
</evidence>
<dbReference type="EMBL" id="WJXA01000291">
    <property type="protein sequence ID" value="KAF7113413.1"/>
    <property type="molecule type" value="Genomic_DNA"/>
</dbReference>
<evidence type="ECO:0000256" key="1">
    <source>
        <dbReference type="SAM" id="MobiDB-lite"/>
    </source>
</evidence>
<keyword evidence="3" id="KW-1185">Reference proteome</keyword>
<feature type="region of interest" description="Disordered" evidence="1">
    <location>
        <begin position="80"/>
        <end position="108"/>
    </location>
</feature>
<evidence type="ECO:0000313" key="3">
    <source>
        <dbReference type="Proteomes" id="UP000626092"/>
    </source>
</evidence>
<comment type="caution">
    <text evidence="2">The sequence shown here is derived from an EMBL/GenBank/DDBJ whole genome shotgun (WGS) entry which is preliminary data.</text>
</comment>
<organism evidence="2 3">
    <name type="scientific">Rhododendron simsii</name>
    <name type="common">Sims's rhododendron</name>
    <dbReference type="NCBI Taxonomy" id="118357"/>
    <lineage>
        <taxon>Eukaryota</taxon>
        <taxon>Viridiplantae</taxon>
        <taxon>Streptophyta</taxon>
        <taxon>Embryophyta</taxon>
        <taxon>Tracheophyta</taxon>
        <taxon>Spermatophyta</taxon>
        <taxon>Magnoliopsida</taxon>
        <taxon>eudicotyledons</taxon>
        <taxon>Gunneridae</taxon>
        <taxon>Pentapetalae</taxon>
        <taxon>asterids</taxon>
        <taxon>Ericales</taxon>
        <taxon>Ericaceae</taxon>
        <taxon>Ericoideae</taxon>
        <taxon>Rhodoreae</taxon>
        <taxon>Rhododendron</taxon>
    </lineage>
</organism>
<dbReference type="Proteomes" id="UP000626092">
    <property type="component" value="Unassembled WGS sequence"/>
</dbReference>
<gene>
    <name evidence="2" type="ORF">RHSIM_RhsimUnG0129300</name>
</gene>
<reference evidence="2" key="1">
    <citation type="submission" date="2019-11" db="EMBL/GenBank/DDBJ databases">
        <authorList>
            <person name="Liu Y."/>
            <person name="Hou J."/>
            <person name="Li T.-Q."/>
            <person name="Guan C.-H."/>
            <person name="Wu X."/>
            <person name="Wu H.-Z."/>
            <person name="Ling F."/>
            <person name="Zhang R."/>
            <person name="Shi X.-G."/>
            <person name="Ren J.-P."/>
            <person name="Chen E.-F."/>
            <person name="Sun J.-M."/>
        </authorList>
    </citation>
    <scope>NUCLEOTIDE SEQUENCE</scope>
    <source>
        <strain evidence="2">Adult_tree_wgs_1</strain>
        <tissue evidence="2">Leaves</tissue>
    </source>
</reference>
<proteinExistence type="predicted"/>